<gene>
    <name evidence="1" type="ORF">MML48_9g00001895</name>
</gene>
<name>A0ACB9SHZ7_HOLOL</name>
<comment type="caution">
    <text evidence="1">The sequence shown here is derived from an EMBL/GenBank/DDBJ whole genome shotgun (WGS) entry which is preliminary data.</text>
</comment>
<proteinExistence type="predicted"/>
<accession>A0ACB9SHZ7</accession>
<keyword evidence="2" id="KW-1185">Reference proteome</keyword>
<protein>
    <submittedName>
        <fullName evidence="1">Conserved oligomeric golgi complex subunit 1</fullName>
    </submittedName>
</protein>
<evidence type="ECO:0000313" key="2">
    <source>
        <dbReference type="Proteomes" id="UP001056778"/>
    </source>
</evidence>
<reference evidence="1" key="1">
    <citation type="submission" date="2022-04" db="EMBL/GenBank/DDBJ databases">
        <title>Chromosome-scale genome assembly of Holotrichia oblita Faldermann.</title>
        <authorList>
            <person name="Rongchong L."/>
        </authorList>
    </citation>
    <scope>NUCLEOTIDE SEQUENCE</scope>
    <source>
        <strain evidence="1">81SQS9</strain>
    </source>
</reference>
<dbReference type="Proteomes" id="UP001056778">
    <property type="component" value="Chromosome 9"/>
</dbReference>
<organism evidence="1 2">
    <name type="scientific">Holotrichia oblita</name>
    <name type="common">Chafer beetle</name>
    <dbReference type="NCBI Taxonomy" id="644536"/>
    <lineage>
        <taxon>Eukaryota</taxon>
        <taxon>Metazoa</taxon>
        <taxon>Ecdysozoa</taxon>
        <taxon>Arthropoda</taxon>
        <taxon>Hexapoda</taxon>
        <taxon>Insecta</taxon>
        <taxon>Pterygota</taxon>
        <taxon>Neoptera</taxon>
        <taxon>Endopterygota</taxon>
        <taxon>Coleoptera</taxon>
        <taxon>Polyphaga</taxon>
        <taxon>Scarabaeiformia</taxon>
        <taxon>Scarabaeidae</taxon>
        <taxon>Melolonthinae</taxon>
        <taxon>Holotrichia</taxon>
    </lineage>
</organism>
<evidence type="ECO:0000313" key="1">
    <source>
        <dbReference type="EMBL" id="KAI4454733.1"/>
    </source>
</evidence>
<dbReference type="EMBL" id="CM043023">
    <property type="protein sequence ID" value="KAI4454733.1"/>
    <property type="molecule type" value="Genomic_DNA"/>
</dbReference>
<sequence>MAKTNYNLLKLEIDKLFQERYISEIIELEKIIDAEIEKKRLELRCMVGDRYKDILAASDAINTMKDISQQIVEYIGQIKENCETLVRDVDANSMKTVTSVDAQTMEERCLVAQIRLTIFMNEQIWLALDEQDYSKAAQFYLLAQHVHTGLRLLRKDILDKVPLLKQIKNSLEILRERILNRVKEKLESLETTAEVSSSNLNSLMLLESQTSSELLSTFINLRKTALIKVIQKLHSSVRHQLAGMVKCLITTVHLLHDCFISYQGSNTGLIWQQLEEIVNENASSTLSKIDLPERPLSNYVPEIISQFRPKCSFTTSKEWKEDLKNCVKEWLHFTSDTIDNALEERLELITSIKGLYIIREEALKTNIPNDWITICTQAYLPSDFNVWYYFFQEKITKRALHLISKKVESNIESLQTDLVRLLEEAETSEESEKDLRWYTWHEDTDDVSKMENVHTGLSMKTKGYSNNIIKLCNKADVKYLDILNDMSYYLYGKEYDSSQSMPKFNQATNKRDRKYSDHEKLQSHLTTECIKSSKCFIEFLQQNVHQNDGNDIVLKSLLCARSLQAIIVLCPNFKKCCSTSGTDDWEKVRCFLTTASLEFWRHWVDDVITQIAECSSQAFNGVDIVQMLQMYHKWDSIEIQEQTDEKVFKSQIKVPSQLSSSLLEVLTHLSMCLSYVLPHTLPKAVHIQLVEQSVEVILAQYETLLSSALNQKQALQFLFDVKFVMLFCVPRENMKLVQKSQEICDKLRTNIDPFDLDVFYSYLQNNVKQSALQSAVILGCLLPNSGQLANLGMLEKNKAQEKEPSILPLSVPSTSMWFPLLPVTAPVSKASLQVNRSQKDFKNTSPKIKPTKKATDAASSVRSGAAALFGAMTTDWFSKQ</sequence>